<dbReference type="eggNOG" id="ENOG5033IX6">
    <property type="taxonomic scope" value="Bacteria"/>
</dbReference>
<dbReference type="Proteomes" id="UP000000845">
    <property type="component" value="Chromosome"/>
</dbReference>
<dbReference type="EMBL" id="CP001739">
    <property type="protein sequence ID" value="ACZ10016.1"/>
    <property type="molecule type" value="Genomic_DNA"/>
</dbReference>
<proteinExistence type="predicted"/>
<dbReference type="RefSeq" id="WP_012862598.1">
    <property type="nucleotide sequence ID" value="NC_013517.1"/>
</dbReference>
<keyword evidence="2" id="KW-1185">Reference proteome</keyword>
<sequence>MSWDVVLIKTKTNKEAIEDIKSPLPFDRETFIKEIKKHVPDLNTEDKTWLLLNREYYSVEFNMGKDKKADCIMLHIRGSKEPEDLFEIIKGKFQCRIFDCSSGEFIESGTESAFGKWKEYRDKVIGK</sequence>
<gene>
    <name evidence="1" type="ordered locus">Sterm_3175</name>
</gene>
<evidence type="ECO:0000313" key="1">
    <source>
        <dbReference type="EMBL" id="ACZ10016.1"/>
    </source>
</evidence>
<reference evidence="1 2" key="2">
    <citation type="journal article" date="2010" name="Stand. Genomic Sci.">
        <title>Complete genome sequence of Sebaldella termitidis type strain (NCTC 11300).</title>
        <authorList>
            <person name="Harmon-Smith M."/>
            <person name="Celia L."/>
            <person name="Chertkov O."/>
            <person name="Lapidus A."/>
            <person name="Copeland A."/>
            <person name="Glavina Del Rio T."/>
            <person name="Nolan M."/>
            <person name="Lucas S."/>
            <person name="Tice H."/>
            <person name="Cheng J.F."/>
            <person name="Han C."/>
            <person name="Detter J.C."/>
            <person name="Bruce D."/>
            <person name="Goodwin L."/>
            <person name="Pitluck S."/>
            <person name="Pati A."/>
            <person name="Liolios K."/>
            <person name="Ivanova N."/>
            <person name="Mavromatis K."/>
            <person name="Mikhailova N."/>
            <person name="Chen A."/>
            <person name="Palaniappan K."/>
            <person name="Land M."/>
            <person name="Hauser L."/>
            <person name="Chang Y.J."/>
            <person name="Jeffries C.D."/>
            <person name="Brettin T."/>
            <person name="Goker M."/>
            <person name="Beck B."/>
            <person name="Bristow J."/>
            <person name="Eisen J.A."/>
            <person name="Markowitz V."/>
            <person name="Hugenholtz P."/>
            <person name="Kyrpides N.C."/>
            <person name="Klenk H.P."/>
            <person name="Chen F."/>
        </authorList>
    </citation>
    <scope>NUCLEOTIDE SEQUENCE [LARGE SCALE GENOMIC DNA]</scope>
    <source>
        <strain evidence="2">ATCC 33386 / NCTC 11300</strain>
    </source>
</reference>
<dbReference type="HOGENOM" id="CLU_152505_0_0_0"/>
<name>D1API2_SEBTE</name>
<dbReference type="STRING" id="526218.Sterm_3175"/>
<protein>
    <submittedName>
        <fullName evidence="1">Uncharacterized protein</fullName>
    </submittedName>
</protein>
<reference evidence="2" key="1">
    <citation type="submission" date="2009-09" db="EMBL/GenBank/DDBJ databases">
        <title>The complete chromosome of Sebaldella termitidis ATCC 33386.</title>
        <authorList>
            <consortium name="US DOE Joint Genome Institute (JGI-PGF)"/>
            <person name="Lucas S."/>
            <person name="Copeland A."/>
            <person name="Lapidus A."/>
            <person name="Glavina del Rio T."/>
            <person name="Dalin E."/>
            <person name="Tice H."/>
            <person name="Bruce D."/>
            <person name="Goodwin L."/>
            <person name="Pitluck S."/>
            <person name="Kyrpides N."/>
            <person name="Mavromatis K."/>
            <person name="Ivanova N."/>
            <person name="Mikhailova N."/>
            <person name="Sims D."/>
            <person name="Meincke L."/>
            <person name="Brettin T."/>
            <person name="Detter J.C."/>
            <person name="Han C."/>
            <person name="Larimer F."/>
            <person name="Land M."/>
            <person name="Hauser L."/>
            <person name="Markowitz V."/>
            <person name="Cheng J.F."/>
            <person name="Hugenholtz P."/>
            <person name="Woyke T."/>
            <person name="Wu D."/>
            <person name="Eisen J.A."/>
        </authorList>
    </citation>
    <scope>NUCLEOTIDE SEQUENCE [LARGE SCALE GENOMIC DNA]</scope>
    <source>
        <strain evidence="2">ATCC 33386 / NCTC 11300</strain>
    </source>
</reference>
<organism evidence="1 2">
    <name type="scientific">Sebaldella termitidis (strain ATCC 33386 / NCTC 11300)</name>
    <dbReference type="NCBI Taxonomy" id="526218"/>
    <lineage>
        <taxon>Bacteria</taxon>
        <taxon>Fusobacteriati</taxon>
        <taxon>Fusobacteriota</taxon>
        <taxon>Fusobacteriia</taxon>
        <taxon>Fusobacteriales</taxon>
        <taxon>Leptotrichiaceae</taxon>
        <taxon>Sebaldella</taxon>
    </lineage>
</organism>
<dbReference type="KEGG" id="str:Sterm_3175"/>
<accession>D1API2</accession>
<evidence type="ECO:0000313" key="2">
    <source>
        <dbReference type="Proteomes" id="UP000000845"/>
    </source>
</evidence>
<dbReference type="AlphaFoldDB" id="D1API2"/>